<dbReference type="AlphaFoldDB" id="A0A9P5U5M6"/>
<dbReference type="OrthoDB" id="47375at2759"/>
<sequence length="146" mass="16783">MEVDIKERMRVLVPMLPYDWDMLYLGFCWSIESKHPVVQDPYLVPKKNQLYPSFQPRCLHAYALSPAGAVRVLAHLRHEQFAYGRSVDLATEWLVWEKRVKSFTVVPPVSIQRKVTKTDITLVGGAIWKEELEQGVLGTKQSGDEV</sequence>
<dbReference type="Proteomes" id="UP000772434">
    <property type="component" value="Unassembled WGS sequence"/>
</dbReference>
<organism evidence="1 2">
    <name type="scientific">Rhodocollybia butyracea</name>
    <dbReference type="NCBI Taxonomy" id="206335"/>
    <lineage>
        <taxon>Eukaryota</taxon>
        <taxon>Fungi</taxon>
        <taxon>Dikarya</taxon>
        <taxon>Basidiomycota</taxon>
        <taxon>Agaricomycotina</taxon>
        <taxon>Agaricomycetes</taxon>
        <taxon>Agaricomycetidae</taxon>
        <taxon>Agaricales</taxon>
        <taxon>Marasmiineae</taxon>
        <taxon>Omphalotaceae</taxon>
        <taxon>Rhodocollybia</taxon>
    </lineage>
</organism>
<evidence type="ECO:0000313" key="1">
    <source>
        <dbReference type="EMBL" id="KAF9067950.1"/>
    </source>
</evidence>
<reference evidence="1" key="1">
    <citation type="submission" date="2020-11" db="EMBL/GenBank/DDBJ databases">
        <authorList>
            <consortium name="DOE Joint Genome Institute"/>
            <person name="Ahrendt S."/>
            <person name="Riley R."/>
            <person name="Andreopoulos W."/>
            <person name="Labutti K."/>
            <person name="Pangilinan J."/>
            <person name="Ruiz-Duenas F.J."/>
            <person name="Barrasa J.M."/>
            <person name="Sanchez-Garcia M."/>
            <person name="Camarero S."/>
            <person name="Miyauchi S."/>
            <person name="Serrano A."/>
            <person name="Linde D."/>
            <person name="Babiker R."/>
            <person name="Drula E."/>
            <person name="Ayuso-Fernandez I."/>
            <person name="Pacheco R."/>
            <person name="Padilla G."/>
            <person name="Ferreira P."/>
            <person name="Barriuso J."/>
            <person name="Kellner H."/>
            <person name="Castanera R."/>
            <person name="Alfaro M."/>
            <person name="Ramirez L."/>
            <person name="Pisabarro A.G."/>
            <person name="Kuo A."/>
            <person name="Tritt A."/>
            <person name="Lipzen A."/>
            <person name="He G."/>
            <person name="Yan M."/>
            <person name="Ng V."/>
            <person name="Cullen D."/>
            <person name="Martin F."/>
            <person name="Rosso M.-N."/>
            <person name="Henrissat B."/>
            <person name="Hibbett D."/>
            <person name="Martinez A.T."/>
            <person name="Grigoriev I.V."/>
        </authorList>
    </citation>
    <scope>NUCLEOTIDE SEQUENCE</scope>
    <source>
        <strain evidence="1">AH 40177</strain>
    </source>
</reference>
<gene>
    <name evidence="1" type="ORF">BDP27DRAFT_1328039</name>
</gene>
<evidence type="ECO:0000313" key="2">
    <source>
        <dbReference type="Proteomes" id="UP000772434"/>
    </source>
</evidence>
<keyword evidence="2" id="KW-1185">Reference proteome</keyword>
<accession>A0A9P5U5M6</accession>
<name>A0A9P5U5M6_9AGAR</name>
<comment type="caution">
    <text evidence="1">The sequence shown here is derived from an EMBL/GenBank/DDBJ whole genome shotgun (WGS) entry which is preliminary data.</text>
</comment>
<dbReference type="EMBL" id="JADNRY010000066">
    <property type="protein sequence ID" value="KAF9067950.1"/>
    <property type="molecule type" value="Genomic_DNA"/>
</dbReference>
<proteinExistence type="predicted"/>
<protein>
    <submittedName>
        <fullName evidence="1">Uncharacterized protein</fullName>
    </submittedName>
</protein>